<dbReference type="InterPro" id="IPR032808">
    <property type="entry name" value="DoxX"/>
</dbReference>
<keyword evidence="7" id="KW-1185">Reference proteome</keyword>
<comment type="caution">
    <text evidence="6">The sequence shown here is derived from an EMBL/GenBank/DDBJ whole genome shotgun (WGS) entry which is preliminary data.</text>
</comment>
<keyword evidence="2 5" id="KW-0812">Transmembrane</keyword>
<dbReference type="RefSeq" id="WP_382370194.1">
    <property type="nucleotide sequence ID" value="NZ_JBHRZI010000010.1"/>
</dbReference>
<evidence type="ECO:0000256" key="4">
    <source>
        <dbReference type="ARBA" id="ARBA00023136"/>
    </source>
</evidence>
<dbReference type="Pfam" id="PF13564">
    <property type="entry name" value="DoxX_2"/>
    <property type="match status" value="1"/>
</dbReference>
<feature type="transmembrane region" description="Helical" evidence="5">
    <location>
        <begin position="95"/>
        <end position="114"/>
    </location>
</feature>
<dbReference type="EMBL" id="JBHRZI010000010">
    <property type="protein sequence ID" value="MFC3891144.1"/>
    <property type="molecule type" value="Genomic_DNA"/>
</dbReference>
<keyword evidence="4 5" id="KW-0472">Membrane</keyword>
<sequence>MIVLTVFAVLLAVLFVVLGVSKLLALPRMRELATHAGFSVAAYRGIGALEVAGAAGLLIGLTVPLLGASAGVGLLLLLAGAVVTHVRNGDGVRELAPAVVCAVLVAGYLAALGLSS</sequence>
<feature type="transmembrane region" description="Helical" evidence="5">
    <location>
        <begin position="57"/>
        <end position="83"/>
    </location>
</feature>
<evidence type="ECO:0000256" key="5">
    <source>
        <dbReference type="SAM" id="Phobius"/>
    </source>
</evidence>
<accession>A0ABV8BNG6</accession>
<evidence type="ECO:0000256" key="3">
    <source>
        <dbReference type="ARBA" id="ARBA00022989"/>
    </source>
</evidence>
<dbReference type="Proteomes" id="UP001595690">
    <property type="component" value="Unassembled WGS sequence"/>
</dbReference>
<comment type="subcellular location">
    <subcellularLocation>
        <location evidence="1">Membrane</location>
        <topology evidence="1">Multi-pass membrane protein</topology>
    </subcellularLocation>
</comment>
<evidence type="ECO:0000313" key="6">
    <source>
        <dbReference type="EMBL" id="MFC3891144.1"/>
    </source>
</evidence>
<name>A0ABV8BNG6_9PSEU</name>
<evidence type="ECO:0000256" key="2">
    <source>
        <dbReference type="ARBA" id="ARBA00022692"/>
    </source>
</evidence>
<protein>
    <submittedName>
        <fullName evidence="6">DoxX family protein</fullName>
    </submittedName>
</protein>
<evidence type="ECO:0000256" key="1">
    <source>
        <dbReference type="ARBA" id="ARBA00004141"/>
    </source>
</evidence>
<evidence type="ECO:0000313" key="7">
    <source>
        <dbReference type="Proteomes" id="UP001595690"/>
    </source>
</evidence>
<organism evidence="6 7">
    <name type="scientific">Lentzea rhizosphaerae</name>
    <dbReference type="NCBI Taxonomy" id="2041025"/>
    <lineage>
        <taxon>Bacteria</taxon>
        <taxon>Bacillati</taxon>
        <taxon>Actinomycetota</taxon>
        <taxon>Actinomycetes</taxon>
        <taxon>Pseudonocardiales</taxon>
        <taxon>Pseudonocardiaceae</taxon>
        <taxon>Lentzea</taxon>
    </lineage>
</organism>
<proteinExistence type="predicted"/>
<gene>
    <name evidence="6" type="ORF">ACFOWZ_06625</name>
</gene>
<reference evidence="7" key="1">
    <citation type="journal article" date="2019" name="Int. J. Syst. Evol. Microbiol.">
        <title>The Global Catalogue of Microorganisms (GCM) 10K type strain sequencing project: providing services to taxonomists for standard genome sequencing and annotation.</title>
        <authorList>
            <consortium name="The Broad Institute Genomics Platform"/>
            <consortium name="The Broad Institute Genome Sequencing Center for Infectious Disease"/>
            <person name="Wu L."/>
            <person name="Ma J."/>
        </authorList>
    </citation>
    <scope>NUCLEOTIDE SEQUENCE [LARGE SCALE GENOMIC DNA]</scope>
    <source>
        <strain evidence="7">CGMCC 4.7405</strain>
    </source>
</reference>
<keyword evidence="3 5" id="KW-1133">Transmembrane helix</keyword>